<dbReference type="OrthoDB" id="5973539at2759"/>
<comment type="caution">
    <text evidence="5">The sequence shown here is derived from an EMBL/GenBank/DDBJ whole genome shotgun (WGS) entry which is preliminary data.</text>
</comment>
<evidence type="ECO:0000313" key="5">
    <source>
        <dbReference type="EMBL" id="PNP38012.1"/>
    </source>
</evidence>
<dbReference type="GO" id="GO:0004609">
    <property type="term" value="F:phosphatidylserine decarboxylase activity"/>
    <property type="evidence" value="ECO:0007669"/>
    <property type="project" value="InterPro"/>
</dbReference>
<evidence type="ECO:0000256" key="3">
    <source>
        <dbReference type="SAM" id="MobiDB-lite"/>
    </source>
</evidence>
<dbReference type="Pfam" id="PF02666">
    <property type="entry name" value="PS_Dcarbxylase"/>
    <property type="match status" value="1"/>
</dbReference>
<evidence type="ECO:0000259" key="4">
    <source>
        <dbReference type="Pfam" id="PF12588"/>
    </source>
</evidence>
<feature type="region of interest" description="Disordered" evidence="3">
    <location>
        <begin position="467"/>
        <end position="500"/>
    </location>
</feature>
<sequence length="500" mass="56341">MTTTLVPLPVRRHQRPHRVGGWLPRDPNLVVGYLRDLMDEVKKHRASGPRGKLMLSEPIQDLKDLIESTAELRMLAQAMFDEVPDKAPYNEDPVGNKQIESYQEMLEVFEFVMNHKAPSWKKLEYDVGLIGFPFNAILDWPMGTGSGYAFFLKAEVNAKLKVILDTWKQDVLMTEKSKYVITTNPDGWLSQESLVHIQNDTNVVGEELTFEQIFKCDPVGDPKHWGFKSWDSFFIREFRNMDQIRPVAFKDQPQWVANSCESKPFALQSNVQEYDSFWLKGQAYSVKEMLHGHEKADQFVGGTVYQAFLSATSYHRWNSPVSGKVVHTEVVDGTYFSEPTITGFTAPEGPDRAAPDLAQGYISHIATRAIFFIQAPEPIGLMAAIYIGMADVSSCDILDKFSSKNLPATVEKGEEIGTFHHGGSTHCLLFRPGVNLAFVTGAIPANAKKNLPIRGALAYAYKEEPGTQYQTHQAHQTHQEHQAHQGYQGHQGHQGHHGHY</sequence>
<feature type="domain" description="L-tryptophan decarboxylase PsiD-like" evidence="4">
    <location>
        <begin position="57"/>
        <end position="195"/>
    </location>
</feature>
<proteinExistence type="predicted"/>
<dbReference type="Proteomes" id="UP000236546">
    <property type="component" value="Unassembled WGS sequence"/>
</dbReference>
<dbReference type="Pfam" id="PF12588">
    <property type="entry name" value="PSDC"/>
    <property type="match status" value="1"/>
</dbReference>
<organism evidence="5 6">
    <name type="scientific">Trichoderma gamsii</name>
    <dbReference type="NCBI Taxonomy" id="398673"/>
    <lineage>
        <taxon>Eukaryota</taxon>
        <taxon>Fungi</taxon>
        <taxon>Dikarya</taxon>
        <taxon>Ascomycota</taxon>
        <taxon>Pezizomycotina</taxon>
        <taxon>Sordariomycetes</taxon>
        <taxon>Hypocreomycetidae</taxon>
        <taxon>Hypocreales</taxon>
        <taxon>Hypocreaceae</taxon>
        <taxon>Trichoderma</taxon>
    </lineage>
</organism>
<accession>A0A2K0SXL1</accession>
<evidence type="ECO:0000256" key="2">
    <source>
        <dbReference type="ARBA" id="ARBA00023239"/>
    </source>
</evidence>
<evidence type="ECO:0000313" key="6">
    <source>
        <dbReference type="Proteomes" id="UP000236546"/>
    </source>
</evidence>
<dbReference type="GO" id="GO:0005739">
    <property type="term" value="C:mitochondrion"/>
    <property type="evidence" value="ECO:0007669"/>
    <property type="project" value="TreeGrafter"/>
</dbReference>
<name>A0A2K0SXL1_9HYPO</name>
<keyword evidence="1" id="KW-0210">Decarboxylase</keyword>
<dbReference type="InterPro" id="IPR022237">
    <property type="entry name" value="PsiD-like"/>
</dbReference>
<gene>
    <name evidence="5" type="ORF">TGAMA5MH_10111</name>
</gene>
<reference evidence="5 6" key="1">
    <citation type="submission" date="2017-02" db="EMBL/GenBank/DDBJ databases">
        <title>Genomes of Trichoderma spp. with biocontrol activity.</title>
        <authorList>
            <person name="Gardiner D."/>
            <person name="Kazan K."/>
            <person name="Vos C."/>
            <person name="Harvey P."/>
        </authorList>
    </citation>
    <scope>NUCLEOTIDE SEQUENCE [LARGE SCALE GENOMIC DNA]</scope>
    <source>
        <strain evidence="5 6">A5MH</strain>
    </source>
</reference>
<evidence type="ECO:0000256" key="1">
    <source>
        <dbReference type="ARBA" id="ARBA00022793"/>
    </source>
</evidence>
<dbReference type="InterPro" id="IPR003817">
    <property type="entry name" value="PS_Dcarbxylase"/>
</dbReference>
<dbReference type="GO" id="GO:0006646">
    <property type="term" value="P:phosphatidylethanolamine biosynthetic process"/>
    <property type="evidence" value="ECO:0007669"/>
    <property type="project" value="TreeGrafter"/>
</dbReference>
<dbReference type="PANTHER" id="PTHR10067:SF9">
    <property type="entry name" value="PHOSPHATIDYLSERINE DECARBOXYLASE FAMILY PROTEIN (AFU_ORTHOLOGUE AFUA_7G01730)"/>
    <property type="match status" value="1"/>
</dbReference>
<protein>
    <recommendedName>
        <fullName evidence="4">L-tryptophan decarboxylase PsiD-like domain-containing protein</fullName>
    </recommendedName>
</protein>
<keyword evidence="2" id="KW-0456">Lyase</keyword>
<dbReference type="PANTHER" id="PTHR10067">
    <property type="entry name" value="PHOSPHATIDYLSERINE DECARBOXYLASE"/>
    <property type="match status" value="1"/>
</dbReference>
<dbReference type="AlphaFoldDB" id="A0A2K0SXL1"/>
<dbReference type="EMBL" id="MTYH01000115">
    <property type="protein sequence ID" value="PNP38012.1"/>
    <property type="molecule type" value="Genomic_DNA"/>
</dbReference>
<feature type="compositionally biased region" description="Low complexity" evidence="3">
    <location>
        <begin position="467"/>
        <end position="476"/>
    </location>
</feature>